<dbReference type="EMBL" id="SGOE01000011">
    <property type="protein sequence ID" value="TRB00813.1"/>
    <property type="molecule type" value="Genomic_DNA"/>
</dbReference>
<organism evidence="9 10">
    <name type="scientific">Agrobacterium tumefaciens</name>
    <dbReference type="NCBI Taxonomy" id="358"/>
    <lineage>
        <taxon>Bacteria</taxon>
        <taxon>Pseudomonadati</taxon>
        <taxon>Pseudomonadota</taxon>
        <taxon>Alphaproteobacteria</taxon>
        <taxon>Hyphomicrobiales</taxon>
        <taxon>Rhizobiaceae</taxon>
        <taxon>Rhizobium/Agrobacterium group</taxon>
        <taxon>Agrobacterium</taxon>
        <taxon>Agrobacterium tumefaciens complex</taxon>
    </lineage>
</organism>
<sequence length="166" mass="18343">MLALEETDLLVPEECAHHHGYATTLAEQVEVRGVVVHGAKLGRAIGFPTANMKLGGCCRLAPGIYAVRFRDGFGTVRNGVASFGRRPTVVDDGELLLETYVLDYAGDLYGQTCQVTFIEYLRPETKFDGLEAMVQQIDLDVVMAREVLRKRKISLGDEITARGRKK</sequence>
<keyword evidence="6" id="KW-0067">ATP-binding</keyword>
<comment type="caution">
    <text evidence="9">The sequence shown here is derived from an EMBL/GenBank/DDBJ whole genome shotgun (WGS) entry which is preliminary data.</text>
</comment>
<dbReference type="Proteomes" id="UP000317023">
    <property type="component" value="Unassembled WGS sequence"/>
</dbReference>
<protein>
    <recommendedName>
        <fullName evidence="1">riboflavin kinase</fullName>
        <ecNumber evidence="1">2.7.1.26</ecNumber>
    </recommendedName>
</protein>
<evidence type="ECO:0000256" key="5">
    <source>
        <dbReference type="ARBA" id="ARBA00022741"/>
    </source>
</evidence>
<evidence type="ECO:0000256" key="7">
    <source>
        <dbReference type="ARBA" id="ARBA00047880"/>
    </source>
</evidence>
<keyword evidence="5" id="KW-0547">Nucleotide-binding</keyword>
<evidence type="ECO:0000313" key="9">
    <source>
        <dbReference type="EMBL" id="TRB00813.1"/>
    </source>
</evidence>
<comment type="catalytic activity">
    <reaction evidence="7">
        <text>riboflavin + ATP = FMN + ADP + H(+)</text>
        <dbReference type="Rhea" id="RHEA:14357"/>
        <dbReference type="ChEBI" id="CHEBI:15378"/>
        <dbReference type="ChEBI" id="CHEBI:30616"/>
        <dbReference type="ChEBI" id="CHEBI:57986"/>
        <dbReference type="ChEBI" id="CHEBI:58210"/>
        <dbReference type="ChEBI" id="CHEBI:456216"/>
        <dbReference type="EC" id="2.7.1.26"/>
    </reaction>
</comment>
<keyword evidence="3" id="KW-0288">FMN</keyword>
<dbReference type="GO" id="GO:0009231">
    <property type="term" value="P:riboflavin biosynthetic process"/>
    <property type="evidence" value="ECO:0007669"/>
    <property type="project" value="InterPro"/>
</dbReference>
<dbReference type="AlphaFoldDB" id="A0A546XJ89"/>
<feature type="domain" description="Riboflavin kinase" evidence="8">
    <location>
        <begin position="24"/>
        <end position="149"/>
    </location>
</feature>
<dbReference type="SMART" id="SM00904">
    <property type="entry name" value="Flavokinase"/>
    <property type="match status" value="1"/>
</dbReference>
<keyword evidence="2" id="KW-0285">Flavoprotein</keyword>
<name>A0A546XJ89_AGRTU</name>
<dbReference type="GO" id="GO:0008531">
    <property type="term" value="F:riboflavin kinase activity"/>
    <property type="evidence" value="ECO:0007669"/>
    <property type="project" value="UniProtKB-EC"/>
</dbReference>
<evidence type="ECO:0000256" key="1">
    <source>
        <dbReference type="ARBA" id="ARBA00012105"/>
    </source>
</evidence>
<dbReference type="Gene3D" id="2.40.30.30">
    <property type="entry name" value="Riboflavin kinase-like"/>
    <property type="match status" value="1"/>
</dbReference>
<dbReference type="Pfam" id="PF01687">
    <property type="entry name" value="Flavokinase"/>
    <property type="match status" value="1"/>
</dbReference>
<dbReference type="PANTHER" id="PTHR22749">
    <property type="entry name" value="RIBOFLAVIN KINASE/FMN ADENYLYLTRANSFERASE"/>
    <property type="match status" value="1"/>
</dbReference>
<dbReference type="GO" id="GO:0009398">
    <property type="term" value="P:FMN biosynthetic process"/>
    <property type="evidence" value="ECO:0007669"/>
    <property type="project" value="TreeGrafter"/>
</dbReference>
<accession>A0A546XJ89</accession>
<proteinExistence type="predicted"/>
<dbReference type="EC" id="2.7.1.26" evidence="1"/>
<evidence type="ECO:0000259" key="8">
    <source>
        <dbReference type="SMART" id="SM00904"/>
    </source>
</evidence>
<dbReference type="InterPro" id="IPR023465">
    <property type="entry name" value="Riboflavin_kinase_dom_sf"/>
</dbReference>
<evidence type="ECO:0000256" key="3">
    <source>
        <dbReference type="ARBA" id="ARBA00022643"/>
    </source>
</evidence>
<evidence type="ECO:0000256" key="2">
    <source>
        <dbReference type="ARBA" id="ARBA00022630"/>
    </source>
</evidence>
<dbReference type="RefSeq" id="WP_142859752.1">
    <property type="nucleotide sequence ID" value="NZ_SGOE01000011.1"/>
</dbReference>
<dbReference type="SUPFAM" id="SSF82114">
    <property type="entry name" value="Riboflavin kinase-like"/>
    <property type="match status" value="1"/>
</dbReference>
<evidence type="ECO:0000256" key="6">
    <source>
        <dbReference type="ARBA" id="ARBA00022840"/>
    </source>
</evidence>
<gene>
    <name evidence="9" type="ORF">EXN61_25065</name>
</gene>
<reference evidence="9 10" key="1">
    <citation type="journal article" date="2019" name="Appl. Microbiol. Biotechnol.">
        <title>Differential efficiency of wild type rhizogenic strains for rol gene transformation of plants.</title>
        <authorList>
            <person name="Desmet S."/>
            <person name="De Keyser E."/>
            <person name="Van Vaerenbergh J."/>
            <person name="Baeyen S."/>
            <person name="Van Huylenbroeck J."/>
            <person name="Geelen D."/>
            <person name="Dhooghe E."/>
        </authorList>
    </citation>
    <scope>NUCLEOTIDE SEQUENCE [LARGE SCALE GENOMIC DNA]</scope>
    <source>
        <strain evidence="9 10">MAFF210266</strain>
    </source>
</reference>
<dbReference type="PANTHER" id="PTHR22749:SF6">
    <property type="entry name" value="RIBOFLAVIN KINASE"/>
    <property type="match status" value="1"/>
</dbReference>
<evidence type="ECO:0000313" key="10">
    <source>
        <dbReference type="Proteomes" id="UP000317023"/>
    </source>
</evidence>
<dbReference type="GO" id="GO:0005524">
    <property type="term" value="F:ATP binding"/>
    <property type="evidence" value="ECO:0007669"/>
    <property type="project" value="UniProtKB-KW"/>
</dbReference>
<dbReference type="InterPro" id="IPR023468">
    <property type="entry name" value="Riboflavin_kinase"/>
</dbReference>
<evidence type="ECO:0000256" key="4">
    <source>
        <dbReference type="ARBA" id="ARBA00022679"/>
    </source>
</evidence>
<keyword evidence="4" id="KW-0808">Transferase</keyword>
<dbReference type="InterPro" id="IPR015865">
    <property type="entry name" value="Riboflavin_kinase_bac/euk"/>
</dbReference>